<keyword evidence="5 6" id="KW-0472">Membrane</keyword>
<feature type="transmembrane region" description="Helical" evidence="6">
    <location>
        <begin position="274"/>
        <end position="290"/>
    </location>
</feature>
<keyword evidence="3 6" id="KW-0812">Transmembrane</keyword>
<feature type="domain" description="EamA" evidence="7">
    <location>
        <begin position="7"/>
        <end position="139"/>
    </location>
</feature>
<dbReference type="SUPFAM" id="SSF103481">
    <property type="entry name" value="Multidrug resistance efflux transporter EmrE"/>
    <property type="match status" value="2"/>
</dbReference>
<evidence type="ECO:0000256" key="4">
    <source>
        <dbReference type="ARBA" id="ARBA00022989"/>
    </source>
</evidence>
<feature type="domain" description="EamA" evidence="7">
    <location>
        <begin position="154"/>
        <end position="290"/>
    </location>
</feature>
<feature type="transmembrane region" description="Helical" evidence="6">
    <location>
        <begin position="67"/>
        <end position="86"/>
    </location>
</feature>
<dbReference type="PANTHER" id="PTHR32322:SF18">
    <property type="entry name" value="S-ADENOSYLMETHIONINE_S-ADENOSYLHOMOCYSTEINE TRANSPORTER"/>
    <property type="match status" value="1"/>
</dbReference>
<dbReference type="Gene3D" id="1.10.3730.20">
    <property type="match status" value="1"/>
</dbReference>
<evidence type="ECO:0000256" key="6">
    <source>
        <dbReference type="SAM" id="Phobius"/>
    </source>
</evidence>
<dbReference type="Proteomes" id="UP000829517">
    <property type="component" value="Unassembled WGS sequence"/>
</dbReference>
<evidence type="ECO:0000256" key="2">
    <source>
        <dbReference type="ARBA" id="ARBA00022475"/>
    </source>
</evidence>
<proteinExistence type="predicted"/>
<feature type="transmembrane region" description="Helical" evidence="6">
    <location>
        <begin position="153"/>
        <end position="173"/>
    </location>
</feature>
<dbReference type="RefSeq" id="WP_236957789.1">
    <property type="nucleotide sequence ID" value="NZ_JAETXX010000001.1"/>
</dbReference>
<evidence type="ECO:0000259" key="7">
    <source>
        <dbReference type="Pfam" id="PF00892"/>
    </source>
</evidence>
<keyword evidence="4 6" id="KW-1133">Transmembrane helix</keyword>
<evidence type="ECO:0000256" key="1">
    <source>
        <dbReference type="ARBA" id="ARBA00004651"/>
    </source>
</evidence>
<dbReference type="EMBL" id="JAETXX010000001">
    <property type="protein sequence ID" value="MCF8713830.1"/>
    <property type="molecule type" value="Genomic_DNA"/>
</dbReference>
<keyword evidence="2" id="KW-1003">Cell membrane</keyword>
<evidence type="ECO:0000313" key="8">
    <source>
        <dbReference type="EMBL" id="MCF8713830.1"/>
    </source>
</evidence>
<reference evidence="8 9" key="1">
    <citation type="submission" date="2021-01" db="EMBL/GenBank/DDBJ databases">
        <title>Genome sequencing of Joostella atrarenae M1-2 (= KCTC 23194).</title>
        <authorList>
            <person name="Zakaria M.R."/>
            <person name="Lam M.Q."/>
            <person name="Chong C.S."/>
        </authorList>
    </citation>
    <scope>NUCLEOTIDE SEQUENCE [LARGE SCALE GENOMIC DNA]</scope>
    <source>
        <strain evidence="8 9">M1-2</strain>
    </source>
</reference>
<feature type="transmembrane region" description="Helical" evidence="6">
    <location>
        <begin position="217"/>
        <end position="238"/>
    </location>
</feature>
<feature type="transmembrane region" description="Helical" evidence="6">
    <location>
        <begin position="98"/>
        <end position="116"/>
    </location>
</feature>
<feature type="transmembrane region" description="Helical" evidence="6">
    <location>
        <begin position="123"/>
        <end position="141"/>
    </location>
</feature>
<gene>
    <name evidence="8" type="ORF">JM658_03235</name>
</gene>
<feature type="transmembrane region" description="Helical" evidence="6">
    <location>
        <begin position="35"/>
        <end position="55"/>
    </location>
</feature>
<protein>
    <submittedName>
        <fullName evidence="8">DMT family transporter</fullName>
    </submittedName>
</protein>
<sequence>MDKRVLALLAAFGASVIYGINHTVAKDVMPTYIEPFGFIFLRVTGAAVLFWLISLFGPKEKIAREDWPRLIGSAIFGMVINMLMFFKGLSLSSPVNSSVISTITPIFVFVLSALIIKERITPIRIFGVLLGLTGALGLVLAGGEMQQGAPDIALGNIMVLINAISYGIYLILVKPLTAKYHAFTIMKWLFLIAIFINLPFTISEFTAVEWSSLPFDAIWRMAFVVLGTTFSTYILNIYALKQLKASTIGAFVYLQPLIGIAFAVLVGADKISTVRIVAAILVFIGVYLVTKTKKQVPKIESKPV</sequence>
<comment type="caution">
    <text evidence="8">The sequence shown here is derived from an EMBL/GenBank/DDBJ whole genome shotgun (WGS) entry which is preliminary data.</text>
</comment>
<feature type="transmembrane region" description="Helical" evidence="6">
    <location>
        <begin position="250"/>
        <end position="268"/>
    </location>
</feature>
<accession>A0ABS9J070</accession>
<organism evidence="8 9">
    <name type="scientific">Joostella atrarenae</name>
    <dbReference type="NCBI Taxonomy" id="679257"/>
    <lineage>
        <taxon>Bacteria</taxon>
        <taxon>Pseudomonadati</taxon>
        <taxon>Bacteroidota</taxon>
        <taxon>Flavobacteriia</taxon>
        <taxon>Flavobacteriales</taxon>
        <taxon>Flavobacteriaceae</taxon>
        <taxon>Joostella</taxon>
    </lineage>
</organism>
<dbReference type="PANTHER" id="PTHR32322">
    <property type="entry name" value="INNER MEMBRANE TRANSPORTER"/>
    <property type="match status" value="1"/>
</dbReference>
<keyword evidence="9" id="KW-1185">Reference proteome</keyword>
<evidence type="ECO:0000313" key="9">
    <source>
        <dbReference type="Proteomes" id="UP000829517"/>
    </source>
</evidence>
<dbReference type="InterPro" id="IPR050638">
    <property type="entry name" value="AA-Vitamin_Transporters"/>
</dbReference>
<dbReference type="InterPro" id="IPR037185">
    <property type="entry name" value="EmrE-like"/>
</dbReference>
<dbReference type="Pfam" id="PF00892">
    <property type="entry name" value="EamA"/>
    <property type="match status" value="2"/>
</dbReference>
<dbReference type="InterPro" id="IPR000620">
    <property type="entry name" value="EamA_dom"/>
</dbReference>
<feature type="transmembrane region" description="Helical" evidence="6">
    <location>
        <begin position="185"/>
        <end position="205"/>
    </location>
</feature>
<name>A0ABS9J070_9FLAO</name>
<comment type="subcellular location">
    <subcellularLocation>
        <location evidence="1">Cell membrane</location>
        <topology evidence="1">Multi-pass membrane protein</topology>
    </subcellularLocation>
</comment>
<evidence type="ECO:0000256" key="5">
    <source>
        <dbReference type="ARBA" id="ARBA00023136"/>
    </source>
</evidence>
<evidence type="ECO:0000256" key="3">
    <source>
        <dbReference type="ARBA" id="ARBA00022692"/>
    </source>
</evidence>